<dbReference type="Proteomes" id="UP000220922">
    <property type="component" value="Unassembled WGS sequence"/>
</dbReference>
<evidence type="ECO:0000256" key="1">
    <source>
        <dbReference type="SAM" id="MobiDB-lite"/>
    </source>
</evidence>
<dbReference type="PROSITE" id="PS51257">
    <property type="entry name" value="PROKAR_LIPOPROTEIN"/>
    <property type="match status" value="1"/>
</dbReference>
<name>A0A2H3L8W5_9CHLR</name>
<dbReference type="Gene3D" id="3.20.20.80">
    <property type="entry name" value="Glycosidases"/>
    <property type="match status" value="1"/>
</dbReference>
<evidence type="ECO:0000313" key="4">
    <source>
        <dbReference type="Proteomes" id="UP000220922"/>
    </source>
</evidence>
<evidence type="ECO:0000313" key="3">
    <source>
        <dbReference type="EMBL" id="PDV98746.1"/>
    </source>
</evidence>
<keyword evidence="2" id="KW-0732">Signal</keyword>
<evidence type="ECO:0000256" key="2">
    <source>
        <dbReference type="SAM" id="SignalP"/>
    </source>
</evidence>
<dbReference type="PANTHER" id="PTHR12631:SF10">
    <property type="entry name" value="BETA-XYLOSIDASE-LIKE PROTEIN-RELATED"/>
    <property type="match status" value="1"/>
</dbReference>
<sequence>MSYRQSRFSALLILMMLVPLIAACGSAPTVDPGPTSAVSVPTTVPDPATPADTPVLPTPPTSGSSDAPTAEPTAISLDPDDLQFGVVAHLYYTDRERVLQLTRNAGFDWVRQQIYWRDIEDPVNGIWAWDEIDPIVATANAYGVRLLVNVVRSPTAYSATNGLPDDPATFANFMAVLAERYKGQIHAYEIWNEPNLAHETGGTITTADVGRYVEMLKLAYERIKAIDPDALVLAAASSSSAVTNPSVALSDREFYQAMYTYNGGEVRNYFDIQAVHPGGAANPPDTLWPDNPSFIEGCEPAPDRCWNDDSTHYFRHIEKVRGWMEEYGMADKRIWITEYGWATPNVTPGYEFGNFVSLEQQAEYITGAMRRTFELYPFVGNMFLWNMNFAVTKAENGLDPNHEQGSFGILNPDWSPRPSFLAVQSTIAELKAKQGR</sequence>
<feature type="signal peptide" evidence="2">
    <location>
        <begin position="1"/>
        <end position="22"/>
    </location>
</feature>
<dbReference type="GO" id="GO:0004553">
    <property type="term" value="F:hydrolase activity, hydrolyzing O-glycosyl compounds"/>
    <property type="evidence" value="ECO:0007669"/>
    <property type="project" value="TreeGrafter"/>
</dbReference>
<dbReference type="PANTHER" id="PTHR12631">
    <property type="entry name" value="ALPHA-L-IDURONIDASE"/>
    <property type="match status" value="1"/>
</dbReference>
<proteinExistence type="predicted"/>
<organism evidence="3 4">
    <name type="scientific">Candidatus Chloroploca asiatica</name>
    <dbReference type="NCBI Taxonomy" id="1506545"/>
    <lineage>
        <taxon>Bacteria</taxon>
        <taxon>Bacillati</taxon>
        <taxon>Chloroflexota</taxon>
        <taxon>Chloroflexia</taxon>
        <taxon>Chloroflexales</taxon>
        <taxon>Chloroflexineae</taxon>
        <taxon>Oscillochloridaceae</taxon>
        <taxon>Candidatus Chloroploca</taxon>
    </lineage>
</organism>
<protein>
    <submittedName>
        <fullName evidence="3">Uncharacterized protein</fullName>
    </submittedName>
</protein>
<dbReference type="AlphaFoldDB" id="A0A2H3L8W5"/>
<gene>
    <name evidence="3" type="ORF">A9Q02_02080</name>
</gene>
<keyword evidence="4" id="KW-1185">Reference proteome</keyword>
<accession>A0A2H3L8W5</accession>
<feature type="region of interest" description="Disordered" evidence="1">
    <location>
        <begin position="31"/>
        <end position="76"/>
    </location>
</feature>
<feature type="chain" id="PRO_5013655643" evidence="2">
    <location>
        <begin position="23"/>
        <end position="436"/>
    </location>
</feature>
<comment type="caution">
    <text evidence="3">The sequence shown here is derived from an EMBL/GenBank/DDBJ whole genome shotgun (WGS) entry which is preliminary data.</text>
</comment>
<dbReference type="InterPro" id="IPR051923">
    <property type="entry name" value="Glycosyl_Hydrolase_39"/>
</dbReference>
<dbReference type="InterPro" id="IPR017853">
    <property type="entry name" value="GH"/>
</dbReference>
<reference evidence="3 4" key="1">
    <citation type="submission" date="2016-05" db="EMBL/GenBank/DDBJ databases">
        <authorList>
            <person name="Lavstsen T."/>
            <person name="Jespersen J.S."/>
        </authorList>
    </citation>
    <scope>NUCLEOTIDE SEQUENCE [LARGE SCALE GENOMIC DNA]</scope>
    <source>
        <strain evidence="3 4">B7-9</strain>
    </source>
</reference>
<dbReference type="RefSeq" id="WP_097653185.1">
    <property type="nucleotide sequence ID" value="NZ_LYXE01000090.1"/>
</dbReference>
<feature type="compositionally biased region" description="Low complexity" evidence="1">
    <location>
        <begin position="34"/>
        <end position="55"/>
    </location>
</feature>
<dbReference type="OrthoDB" id="136121at2"/>
<dbReference type="SUPFAM" id="SSF51445">
    <property type="entry name" value="(Trans)glycosidases"/>
    <property type="match status" value="1"/>
</dbReference>
<dbReference type="EMBL" id="LYXE01000090">
    <property type="protein sequence ID" value="PDV98746.1"/>
    <property type="molecule type" value="Genomic_DNA"/>
</dbReference>